<evidence type="ECO:0000256" key="1">
    <source>
        <dbReference type="SAM" id="SignalP"/>
    </source>
</evidence>
<dbReference type="AlphaFoldDB" id="A0AA48KRV8"/>
<accession>A0AA48KRV8</accession>
<keyword evidence="1" id="KW-0732">Signal</keyword>
<proteinExistence type="predicted"/>
<sequence length="118" mass="13349">MLRITSFALLLLVSFSGFTQGDYTELSGRGLIKTVYSQQHTAYPEQYQTWISLKGTSERATCPALIFAETDRQGPELVKLALQLNRPVEVRFVISKANPEAREQDPMHCQITHLLLKP</sequence>
<name>A0AA48KRV8_9ALTE</name>
<dbReference type="RefSeq" id="WP_338294079.1">
    <property type="nucleotide sequence ID" value="NZ_AP027272.1"/>
</dbReference>
<keyword evidence="3" id="KW-1185">Reference proteome</keyword>
<organism evidence="2 3">
    <name type="scientific">Planctobacterium marinum</name>
    <dbReference type="NCBI Taxonomy" id="1631968"/>
    <lineage>
        <taxon>Bacteria</taxon>
        <taxon>Pseudomonadati</taxon>
        <taxon>Pseudomonadota</taxon>
        <taxon>Gammaproteobacteria</taxon>
        <taxon>Alteromonadales</taxon>
        <taxon>Alteromonadaceae</taxon>
        <taxon>Planctobacterium</taxon>
    </lineage>
</organism>
<feature type="signal peptide" evidence="1">
    <location>
        <begin position="1"/>
        <end position="19"/>
    </location>
</feature>
<gene>
    <name evidence="2" type="ORF">MACH26_35040</name>
</gene>
<reference evidence="2" key="1">
    <citation type="submission" date="2023-01" db="EMBL/GenBank/DDBJ databases">
        <title>Complete genome sequence of Planctobacterium marinum strain Dej080120_11.</title>
        <authorList>
            <person name="Ueki S."/>
            <person name="Maruyama F."/>
        </authorList>
    </citation>
    <scope>NUCLEOTIDE SEQUENCE</scope>
    <source>
        <strain evidence="2">Dej080120_11</strain>
    </source>
</reference>
<evidence type="ECO:0000313" key="3">
    <source>
        <dbReference type="Proteomes" id="UP001333710"/>
    </source>
</evidence>
<protein>
    <submittedName>
        <fullName evidence="2">Uncharacterized protein</fullName>
    </submittedName>
</protein>
<feature type="chain" id="PRO_5041294017" evidence="1">
    <location>
        <begin position="20"/>
        <end position="118"/>
    </location>
</feature>
<dbReference type="Proteomes" id="UP001333710">
    <property type="component" value="Chromosome"/>
</dbReference>
<evidence type="ECO:0000313" key="2">
    <source>
        <dbReference type="EMBL" id="BDX07983.1"/>
    </source>
</evidence>
<dbReference type="KEGG" id="pmaw:MACH26_35040"/>
<dbReference type="EMBL" id="AP027272">
    <property type="protein sequence ID" value="BDX07983.1"/>
    <property type="molecule type" value="Genomic_DNA"/>
</dbReference>